<evidence type="ECO:0000256" key="4">
    <source>
        <dbReference type="ARBA" id="ARBA00023280"/>
    </source>
</evidence>
<keyword evidence="2" id="KW-0945">Host-virus interaction</keyword>
<evidence type="ECO:0000256" key="5">
    <source>
        <dbReference type="SAM" id="MobiDB-lite"/>
    </source>
</evidence>
<accession>A0A385L368</accession>
<dbReference type="Pfam" id="PF04662">
    <property type="entry name" value="Luteo_PO"/>
    <property type="match status" value="1"/>
</dbReference>
<evidence type="ECO:0008006" key="7">
    <source>
        <dbReference type="Google" id="ProtNLM"/>
    </source>
</evidence>
<feature type="region of interest" description="Disordered" evidence="5">
    <location>
        <begin position="229"/>
        <end position="248"/>
    </location>
</feature>
<feature type="compositionally biased region" description="Basic and acidic residues" evidence="5">
    <location>
        <begin position="231"/>
        <end position="248"/>
    </location>
</feature>
<organism evidence="6">
    <name type="scientific">Beet chlorosis virus</name>
    <dbReference type="NCBI Taxonomy" id="131082"/>
    <lineage>
        <taxon>Viruses</taxon>
        <taxon>Riboviria</taxon>
        <taxon>Orthornavirae</taxon>
        <taxon>Pisuviricota</taxon>
        <taxon>Pisoniviricetes</taxon>
        <taxon>Sobelivirales</taxon>
        <taxon>Solemoviridae</taxon>
        <taxon>Polerovirus</taxon>
        <taxon>Polerovirus BCHV</taxon>
    </lineage>
</organism>
<reference evidence="6" key="1">
    <citation type="journal article" date="2018" name="J. Gen. Virol.">
        <title>Production of a Beet chlorosis virus full-length cDNA clone by means of Gibson assembly and analysis of biological properties.</title>
        <authorList>
            <person name="Wetzel V."/>
            <person name="Brault V."/>
            <person name="Varrelmann M."/>
        </authorList>
    </citation>
    <scope>NUCLEOTIDE SEQUENCE</scope>
    <source>
        <strain evidence="6">BChV-2a</strain>
    </source>
</reference>
<dbReference type="GO" id="GO:0052170">
    <property type="term" value="P:symbiont-mediated suppression of host innate immune response"/>
    <property type="evidence" value="ECO:0007669"/>
    <property type="project" value="UniProtKB-KW"/>
</dbReference>
<dbReference type="InterPro" id="IPR006755">
    <property type="entry name" value="Virus_P0"/>
</dbReference>
<evidence type="ECO:0000256" key="1">
    <source>
        <dbReference type="ARBA" id="ARBA00022463"/>
    </source>
</evidence>
<dbReference type="GO" id="GO:0016032">
    <property type="term" value="P:viral process"/>
    <property type="evidence" value="ECO:0007669"/>
    <property type="project" value="InterPro"/>
</dbReference>
<keyword evidence="4" id="KW-0899">Viral immunoevasion</keyword>
<keyword evidence="3" id="KW-1090">Inhibition of host innate immune response by virus</keyword>
<sequence length="248" mass="28326">MNFEICFKTNSELLVTSERHLPLKERSFIIGRFLTQIPQLLHHFKYGHQVEQFLRSILFQLPNLIWSSWDHGTILYGDRPFTRAEDLLRFSLTTGYYPTPTNTGLRVGLPSSEKAVRLQLQRTCNTRLAKRLQRHPEILATTSINGFRKALGYYLRAIHRIEYPGKIDVGPHTVMGLCNLGCQLIHDELLDEQLEPGYNSGLIDGLKRAYGTGSSIILQNITTMPTCVGGKDGDERVHHDEESLHRET</sequence>
<proteinExistence type="predicted"/>
<dbReference type="EMBL" id="MH271171">
    <property type="protein sequence ID" value="AYA22218.1"/>
    <property type="molecule type" value="Genomic_RNA"/>
</dbReference>
<evidence type="ECO:0000256" key="3">
    <source>
        <dbReference type="ARBA" id="ARBA00022632"/>
    </source>
</evidence>
<name>A0A385L368_9VIRU</name>
<evidence type="ECO:0000313" key="6">
    <source>
        <dbReference type="EMBL" id="AYA22218.1"/>
    </source>
</evidence>
<keyword evidence="1" id="KW-0941">Suppressor of RNA silencing</keyword>
<protein>
    <recommendedName>
        <fullName evidence="7">P0 protein</fullName>
    </recommendedName>
</protein>
<gene>
    <name evidence="6" type="primary">ORF0</name>
</gene>
<evidence type="ECO:0000256" key="2">
    <source>
        <dbReference type="ARBA" id="ARBA00022581"/>
    </source>
</evidence>